<dbReference type="Pfam" id="PF14539">
    <property type="entry name" value="DUF4442"/>
    <property type="match status" value="1"/>
</dbReference>
<dbReference type="Proteomes" id="UP000245627">
    <property type="component" value="Unassembled WGS sequence"/>
</dbReference>
<protein>
    <submittedName>
        <fullName evidence="1">DUF4442 domain-containing protein</fullName>
    </submittedName>
</protein>
<comment type="caution">
    <text evidence="1">The sequence shown here is derived from an EMBL/GenBank/DDBJ whole genome shotgun (WGS) entry which is preliminary data.</text>
</comment>
<sequence length="165" mass="19024">MKVTPNRLKWVLRFYPPFFFQRIWVKSIREGYTGADVTIRKSLLNINGNRSIFGGTIFSSIDPIYPLLINAYVRSKGLRKTVSWLKSAQIDYKKPGYRSLHFSVKLEPADMQSALETLLTDGKVIKTFCTDIFDVDGLHCATVRNEIYIRNLQFDFNSINTTTET</sequence>
<name>A0A2T8HEZ7_9SPHI</name>
<proteinExistence type="predicted"/>
<accession>A0A2T8HEZ7</accession>
<dbReference type="InterPro" id="IPR027961">
    <property type="entry name" value="DUF4442"/>
</dbReference>
<dbReference type="EMBL" id="QDKG01000008">
    <property type="protein sequence ID" value="PVH23984.1"/>
    <property type="molecule type" value="Genomic_DNA"/>
</dbReference>
<dbReference type="AlphaFoldDB" id="A0A2T8HEZ7"/>
<organism evidence="1 2">
    <name type="scientific">Sphingobacterium corticibacter</name>
    <dbReference type="NCBI Taxonomy" id="2171749"/>
    <lineage>
        <taxon>Bacteria</taxon>
        <taxon>Pseudomonadati</taxon>
        <taxon>Bacteroidota</taxon>
        <taxon>Sphingobacteriia</taxon>
        <taxon>Sphingobacteriales</taxon>
        <taxon>Sphingobacteriaceae</taxon>
        <taxon>Sphingobacterium</taxon>
    </lineage>
</organism>
<dbReference type="RefSeq" id="WP_116777021.1">
    <property type="nucleotide sequence ID" value="NZ_QDKG01000008.1"/>
</dbReference>
<dbReference type="Gene3D" id="3.10.129.10">
    <property type="entry name" value="Hotdog Thioesterase"/>
    <property type="match status" value="1"/>
</dbReference>
<dbReference type="OrthoDB" id="9814774at2"/>
<dbReference type="InterPro" id="IPR029069">
    <property type="entry name" value="HotDog_dom_sf"/>
</dbReference>
<evidence type="ECO:0000313" key="2">
    <source>
        <dbReference type="Proteomes" id="UP000245627"/>
    </source>
</evidence>
<gene>
    <name evidence="1" type="ORF">DC487_16175</name>
</gene>
<dbReference type="SUPFAM" id="SSF54637">
    <property type="entry name" value="Thioesterase/thiol ester dehydrase-isomerase"/>
    <property type="match status" value="1"/>
</dbReference>
<evidence type="ECO:0000313" key="1">
    <source>
        <dbReference type="EMBL" id="PVH23984.1"/>
    </source>
</evidence>
<reference evidence="1 2" key="1">
    <citation type="submission" date="2018-04" db="EMBL/GenBank/DDBJ databases">
        <title>Sphingobacterium cortibacter sp. nov.</title>
        <authorList>
            <person name="Li Y."/>
        </authorList>
    </citation>
    <scope>NUCLEOTIDE SEQUENCE [LARGE SCALE GENOMIC DNA]</scope>
    <source>
        <strain evidence="1 2">2c-3</strain>
    </source>
</reference>
<keyword evidence="2" id="KW-1185">Reference proteome</keyword>